<evidence type="ECO:0000313" key="9">
    <source>
        <dbReference type="EMBL" id="PWI76935.1"/>
    </source>
</evidence>
<dbReference type="CDD" id="cd21176">
    <property type="entry name" value="LPMO_auxiliary-like"/>
    <property type="match status" value="1"/>
</dbReference>
<gene>
    <name evidence="9" type="ORF">PCL_04129</name>
</gene>
<evidence type="ECO:0000256" key="4">
    <source>
        <dbReference type="ARBA" id="ARBA00022729"/>
    </source>
</evidence>
<feature type="domain" description="Copper acquisition factor BIM1-like" evidence="8">
    <location>
        <begin position="367"/>
        <end position="533"/>
    </location>
</feature>
<dbReference type="PANTHER" id="PTHR34992:SF10">
    <property type="entry name" value="COPPER ACQUISITION FACTOR BIM1-LIKE DOMAIN-CONTAINING PROTEIN"/>
    <property type="match status" value="1"/>
</dbReference>
<dbReference type="InterPro" id="IPR046530">
    <property type="entry name" value="BIM1-like_dom"/>
</dbReference>
<sequence length="581" mass="61814">MSAPDGVQQLPPACTPGVARCAPLRPDRGAVLLVVVLRRDGRCVVTCAAPTPLLPAFGKEDVLRRLPPAFTSPHFSPIATGCTTHTPRRLQPLPPVDTRPWGPPCDSAHQSHWPQPPSPKLHTALIRSRALSSHPTSALDAQALTGIARHSQRPAAGARPLIGPLAGRETLGGPLGPGGRAGCKVPPAFTSTRSPAPAIAPPSRRLRDLALVHAAMGGRPCPIRCPPGMAWQAMQVVGARRLHGHPKGDRLPSSRLIPRSPRSLCWSQLLSVPSVDDDRCDRQDPSCSELERLCLDLLRRPQPSYTVALPLRVAVPNCASNRADRPSSAAATSPGPVSSLALASCPDVYTMMSLLLSTLALVALASSHSVITYPGWRGNNLIQNETFPYGMQWMYPCGGIGTTTNRTYWPTTGGAVSFQPGWFRGHATAMAYVNMGFGTDGPDHGPENMSFPMVKPFQIIGPTNNPFPGTICLPQVPLPANTTVKAGDKATIQVVELAQHGASLFSCVDIIFAEPGDPRIGEVNETNCFNSTDIGFAEVYTITTKNSGSDAYVSSGAVETVRRLSWVGYLPLALVGLWALL</sequence>
<evidence type="ECO:0000256" key="5">
    <source>
        <dbReference type="ARBA" id="ARBA00023136"/>
    </source>
</evidence>
<accession>A0A2U3ER11</accession>
<keyword evidence="3" id="KW-0336">GPI-anchor</keyword>
<protein>
    <recommendedName>
        <fullName evidence="8">Copper acquisition factor BIM1-like domain-containing protein</fullName>
    </recommendedName>
</protein>
<dbReference type="InterPro" id="IPR046936">
    <property type="entry name" value="BIM1-like"/>
</dbReference>
<comment type="caution">
    <text evidence="9">The sequence shown here is derived from an EMBL/GenBank/DDBJ whole genome shotgun (WGS) entry which is preliminary data.</text>
</comment>
<keyword evidence="5" id="KW-0472">Membrane</keyword>
<dbReference type="PANTHER" id="PTHR34992">
    <property type="entry name" value="HYPHAL ANASTAMOSIS-7 PROTEIN"/>
    <property type="match status" value="1"/>
</dbReference>
<dbReference type="GO" id="GO:0098552">
    <property type="term" value="C:side of membrane"/>
    <property type="evidence" value="ECO:0007669"/>
    <property type="project" value="UniProtKB-KW"/>
</dbReference>
<dbReference type="Proteomes" id="UP000245956">
    <property type="component" value="Unassembled WGS sequence"/>
</dbReference>
<evidence type="ECO:0000256" key="1">
    <source>
        <dbReference type="ARBA" id="ARBA00004609"/>
    </source>
</evidence>
<comment type="subcellular location">
    <subcellularLocation>
        <location evidence="1">Cell membrane</location>
        <topology evidence="1">Lipid-anchor</topology>
        <topology evidence="1">GPI-anchor</topology>
    </subcellularLocation>
</comment>
<evidence type="ECO:0000259" key="8">
    <source>
        <dbReference type="Pfam" id="PF20238"/>
    </source>
</evidence>
<evidence type="ECO:0000256" key="7">
    <source>
        <dbReference type="ARBA" id="ARBA00023288"/>
    </source>
</evidence>
<keyword evidence="4" id="KW-0732">Signal</keyword>
<keyword evidence="7" id="KW-0449">Lipoprotein</keyword>
<evidence type="ECO:0000256" key="3">
    <source>
        <dbReference type="ARBA" id="ARBA00022622"/>
    </source>
</evidence>
<dbReference type="GO" id="GO:0005886">
    <property type="term" value="C:plasma membrane"/>
    <property type="evidence" value="ECO:0007669"/>
    <property type="project" value="UniProtKB-SubCell"/>
</dbReference>
<evidence type="ECO:0000313" key="10">
    <source>
        <dbReference type="Proteomes" id="UP000245956"/>
    </source>
</evidence>
<name>A0A2U3ER11_PURLI</name>
<evidence type="ECO:0000256" key="6">
    <source>
        <dbReference type="ARBA" id="ARBA00023180"/>
    </source>
</evidence>
<keyword evidence="2" id="KW-1003">Cell membrane</keyword>
<dbReference type="Pfam" id="PF20238">
    <property type="entry name" value="BIM1-like_dom"/>
    <property type="match status" value="1"/>
</dbReference>
<dbReference type="EMBL" id="LCWV01000001">
    <property type="protein sequence ID" value="PWI76935.1"/>
    <property type="molecule type" value="Genomic_DNA"/>
</dbReference>
<keyword evidence="6" id="KW-0325">Glycoprotein</keyword>
<organism evidence="9 10">
    <name type="scientific">Purpureocillium lilacinum</name>
    <name type="common">Paecilomyces lilacinus</name>
    <dbReference type="NCBI Taxonomy" id="33203"/>
    <lineage>
        <taxon>Eukaryota</taxon>
        <taxon>Fungi</taxon>
        <taxon>Dikarya</taxon>
        <taxon>Ascomycota</taxon>
        <taxon>Pezizomycotina</taxon>
        <taxon>Sordariomycetes</taxon>
        <taxon>Hypocreomycetidae</taxon>
        <taxon>Hypocreales</taxon>
        <taxon>Ophiocordycipitaceae</taxon>
        <taxon>Purpureocillium</taxon>
    </lineage>
</organism>
<dbReference type="AlphaFoldDB" id="A0A2U3ER11"/>
<reference evidence="9 10" key="1">
    <citation type="journal article" date="2016" name="Front. Microbiol.">
        <title>Genome and transcriptome sequences reveal the specific parasitism of the nematophagous Purpureocillium lilacinum 36-1.</title>
        <authorList>
            <person name="Xie J."/>
            <person name="Li S."/>
            <person name="Mo C."/>
            <person name="Xiao X."/>
            <person name="Peng D."/>
            <person name="Wang G."/>
            <person name="Xiao Y."/>
        </authorList>
    </citation>
    <scope>NUCLEOTIDE SEQUENCE [LARGE SCALE GENOMIC DNA]</scope>
    <source>
        <strain evidence="9 10">36-1</strain>
    </source>
</reference>
<evidence type="ECO:0000256" key="2">
    <source>
        <dbReference type="ARBA" id="ARBA00022475"/>
    </source>
</evidence>
<proteinExistence type="predicted"/>